<protein>
    <submittedName>
        <fullName evidence="2">Uncharacterized protein</fullName>
    </submittedName>
</protein>
<organism evidence="2 3">
    <name type="scientific">Nocardia cyriacigeorgica (strain GUH-2)</name>
    <dbReference type="NCBI Taxonomy" id="1127134"/>
    <lineage>
        <taxon>Bacteria</taxon>
        <taxon>Bacillati</taxon>
        <taxon>Actinomycetota</taxon>
        <taxon>Actinomycetes</taxon>
        <taxon>Mycobacteriales</taxon>
        <taxon>Nocardiaceae</taxon>
        <taxon>Nocardia</taxon>
    </lineage>
</organism>
<evidence type="ECO:0000313" key="3">
    <source>
        <dbReference type="Proteomes" id="UP000008190"/>
    </source>
</evidence>
<proteinExistence type="predicted"/>
<dbReference type="HOGENOM" id="CLU_2845416_0_0_11"/>
<dbReference type="EMBL" id="FO082843">
    <property type="protein sequence ID" value="CCF63491.1"/>
    <property type="molecule type" value="Genomic_DNA"/>
</dbReference>
<name>H6R6X8_NOCCG</name>
<keyword evidence="3" id="KW-1185">Reference proteome</keyword>
<dbReference type="KEGG" id="ncy:NOCYR_2722"/>
<dbReference type="Proteomes" id="UP000008190">
    <property type="component" value="Chromosome"/>
</dbReference>
<sequence length="65" mass="6728">MSGSPLAGCGGVIIWHTGRQWAGITADKLRIGVEGAPTHSATSPDRTTREPGTTTGPRTDDPART</sequence>
<feature type="region of interest" description="Disordered" evidence="1">
    <location>
        <begin position="33"/>
        <end position="65"/>
    </location>
</feature>
<accession>H6R6X8</accession>
<dbReference type="AlphaFoldDB" id="H6R6X8"/>
<evidence type="ECO:0000256" key="1">
    <source>
        <dbReference type="SAM" id="MobiDB-lite"/>
    </source>
</evidence>
<gene>
    <name evidence="2" type="ordered locus">NOCYR_2722</name>
</gene>
<reference evidence="2 3" key="1">
    <citation type="journal article" date="2012" name="J. Bacteriol.">
        <title>Genome sequence of the human- and animal-pathogenic strain Nocardia cyriacigeorgica GUH-2.</title>
        <authorList>
            <person name="Zoropogui A."/>
            <person name="Pujic P."/>
            <person name="Normand P."/>
            <person name="Barbe V."/>
            <person name="Beaman B."/>
            <person name="Beaman L."/>
            <person name="Boiron P."/>
            <person name="Colinon C."/>
            <person name="Deredjian A."/>
            <person name="Graindorge A."/>
            <person name="Mangenot S."/>
            <person name="Nazaret S."/>
            <person name="Neto M."/>
            <person name="Petit S."/>
            <person name="Roche D."/>
            <person name="Vallenet D."/>
            <person name="Rodriguez-Nava V."/>
            <person name="Richard Y."/>
            <person name="Cournoyer B."/>
            <person name="Blaha D."/>
        </authorList>
    </citation>
    <scope>NUCLEOTIDE SEQUENCE [LARGE SCALE GENOMIC DNA]</scope>
    <source>
        <strain evidence="2 3">GUH-2</strain>
    </source>
</reference>
<evidence type="ECO:0000313" key="2">
    <source>
        <dbReference type="EMBL" id="CCF63491.1"/>
    </source>
</evidence>